<dbReference type="InterPro" id="IPR023210">
    <property type="entry name" value="NADP_OxRdtase_dom"/>
</dbReference>
<accession>A0ABQ9IKN2</accession>
<dbReference type="Gene3D" id="3.20.20.100">
    <property type="entry name" value="NADP-dependent oxidoreductase domain"/>
    <property type="match status" value="1"/>
</dbReference>
<comment type="caution">
    <text evidence="2">The sequence shown here is derived from an EMBL/GenBank/DDBJ whole genome shotgun (WGS) entry which is preliminary data.</text>
</comment>
<dbReference type="EMBL" id="JARBHB010000001">
    <property type="protein sequence ID" value="KAJ8897258.1"/>
    <property type="molecule type" value="Genomic_DNA"/>
</dbReference>
<organism evidence="2 3">
    <name type="scientific">Dryococelus australis</name>
    <dbReference type="NCBI Taxonomy" id="614101"/>
    <lineage>
        <taxon>Eukaryota</taxon>
        <taxon>Metazoa</taxon>
        <taxon>Ecdysozoa</taxon>
        <taxon>Arthropoda</taxon>
        <taxon>Hexapoda</taxon>
        <taxon>Insecta</taxon>
        <taxon>Pterygota</taxon>
        <taxon>Neoptera</taxon>
        <taxon>Polyneoptera</taxon>
        <taxon>Phasmatodea</taxon>
        <taxon>Verophasmatodea</taxon>
        <taxon>Anareolatae</taxon>
        <taxon>Phasmatidae</taxon>
        <taxon>Eurycanthinae</taxon>
        <taxon>Dryococelus</taxon>
    </lineage>
</organism>
<dbReference type="Proteomes" id="UP001159363">
    <property type="component" value="Chromosome 1"/>
</dbReference>
<proteinExistence type="predicted"/>
<feature type="domain" description="NADP-dependent oxidoreductase" evidence="1">
    <location>
        <begin position="16"/>
        <end position="109"/>
    </location>
</feature>
<sequence length="133" mass="15282">MIYMCLILKFLRSFSSNPAKSVFQSKQDEKYYRCCVYQVECHPYLNQKKLKEFCNANDIVITTYRPLGAPGSAKLKPDEPVLLDDPKIKELASNHNKTPAQIALRYQVPNISYTMWNKVTGYPLPFVSKTPAE</sequence>
<dbReference type="PANTHER" id="PTHR11732">
    <property type="entry name" value="ALDO/KETO REDUCTASE"/>
    <property type="match status" value="1"/>
</dbReference>
<reference evidence="2 3" key="1">
    <citation type="submission" date="2023-02" db="EMBL/GenBank/DDBJ databases">
        <title>LHISI_Scaffold_Assembly.</title>
        <authorList>
            <person name="Stuart O.P."/>
            <person name="Cleave R."/>
            <person name="Magrath M.J.L."/>
            <person name="Mikheyev A.S."/>
        </authorList>
    </citation>
    <scope>NUCLEOTIDE SEQUENCE [LARGE SCALE GENOMIC DNA]</scope>
    <source>
        <strain evidence="2">Daus_M_001</strain>
        <tissue evidence="2">Leg muscle</tissue>
    </source>
</reference>
<evidence type="ECO:0000313" key="3">
    <source>
        <dbReference type="Proteomes" id="UP001159363"/>
    </source>
</evidence>
<dbReference type="SUPFAM" id="SSF51430">
    <property type="entry name" value="NAD(P)-linked oxidoreductase"/>
    <property type="match status" value="1"/>
</dbReference>
<dbReference type="Pfam" id="PF00248">
    <property type="entry name" value="Aldo_ket_red"/>
    <property type="match status" value="1"/>
</dbReference>
<keyword evidence="3" id="KW-1185">Reference proteome</keyword>
<name>A0ABQ9IKN2_9NEOP</name>
<dbReference type="PRINTS" id="PR00069">
    <property type="entry name" value="ALDKETRDTASE"/>
</dbReference>
<protein>
    <recommendedName>
        <fullName evidence="1">NADP-dependent oxidoreductase domain-containing protein</fullName>
    </recommendedName>
</protein>
<evidence type="ECO:0000313" key="2">
    <source>
        <dbReference type="EMBL" id="KAJ8897258.1"/>
    </source>
</evidence>
<dbReference type="InterPro" id="IPR020471">
    <property type="entry name" value="AKR"/>
</dbReference>
<dbReference type="InterPro" id="IPR036812">
    <property type="entry name" value="NAD(P)_OxRdtase_dom_sf"/>
</dbReference>
<evidence type="ECO:0000259" key="1">
    <source>
        <dbReference type="Pfam" id="PF00248"/>
    </source>
</evidence>
<gene>
    <name evidence="2" type="ORF">PR048_002604</name>
</gene>